<dbReference type="EMBL" id="JH972561">
    <property type="protein sequence ID" value="EKM73521.1"/>
    <property type="molecule type" value="Genomic_DNA"/>
</dbReference>
<accession>K5WE38</accession>
<sequence>MARAFINKTIVIGGRNCGVIIHPYADQKVYVVLYAGFLTPRRLIPLIAPTPSATPTPGLASTAARQVGPSATTLQRTLRVRSGRTDSTGIG</sequence>
<dbReference type="KEGG" id="abp:AGABI1DRAFT134607"/>
<evidence type="ECO:0000256" key="1">
    <source>
        <dbReference type="SAM" id="MobiDB-lite"/>
    </source>
</evidence>
<reference evidence="3" key="1">
    <citation type="journal article" date="2012" name="Proc. Natl. Acad. Sci. U.S.A.">
        <title>Genome sequence of the button mushroom Agaricus bisporus reveals mechanisms governing adaptation to a humic-rich ecological niche.</title>
        <authorList>
            <person name="Morin E."/>
            <person name="Kohler A."/>
            <person name="Baker A.R."/>
            <person name="Foulongne-Oriol M."/>
            <person name="Lombard V."/>
            <person name="Nagy L.G."/>
            <person name="Ohm R.A."/>
            <person name="Patyshakuliyeva A."/>
            <person name="Brun A."/>
            <person name="Aerts A.L."/>
            <person name="Bailey A.M."/>
            <person name="Billette C."/>
            <person name="Coutinho P.M."/>
            <person name="Deakin G."/>
            <person name="Doddapaneni H."/>
            <person name="Floudas D."/>
            <person name="Grimwood J."/>
            <person name="Hilden K."/>
            <person name="Kuees U."/>
            <person name="LaButti K.M."/>
            <person name="Lapidus A."/>
            <person name="Lindquist E.A."/>
            <person name="Lucas S.M."/>
            <person name="Murat C."/>
            <person name="Riley R.W."/>
            <person name="Salamov A.A."/>
            <person name="Schmutz J."/>
            <person name="Subramanian V."/>
            <person name="Woesten H.A.B."/>
            <person name="Xu J."/>
            <person name="Eastwood D.C."/>
            <person name="Foster G.D."/>
            <person name="Sonnenberg A.S."/>
            <person name="Cullen D."/>
            <person name="de Vries R.P."/>
            <person name="Lundell T."/>
            <person name="Hibbett D.S."/>
            <person name="Henrissat B."/>
            <person name="Burton K.S."/>
            <person name="Kerrigan R.W."/>
            <person name="Challen M.P."/>
            <person name="Grigoriev I.V."/>
            <person name="Martin F."/>
        </authorList>
    </citation>
    <scope>NUCLEOTIDE SEQUENCE [LARGE SCALE GENOMIC DNA]</scope>
    <source>
        <strain evidence="3">JB137-S8 / ATCC MYA-4627 / FGSC 10392</strain>
    </source>
</reference>
<dbReference type="InParanoid" id="K5WE38"/>
<evidence type="ECO:0000313" key="2">
    <source>
        <dbReference type="EMBL" id="EKM73521.1"/>
    </source>
</evidence>
<evidence type="ECO:0000313" key="3">
    <source>
        <dbReference type="Proteomes" id="UP000008493"/>
    </source>
</evidence>
<organism evidence="2 3">
    <name type="scientific">Agaricus bisporus var. burnettii (strain JB137-S8 / ATCC MYA-4627 / FGSC 10392)</name>
    <name type="common">White button mushroom</name>
    <dbReference type="NCBI Taxonomy" id="597362"/>
    <lineage>
        <taxon>Eukaryota</taxon>
        <taxon>Fungi</taxon>
        <taxon>Dikarya</taxon>
        <taxon>Basidiomycota</taxon>
        <taxon>Agaricomycotina</taxon>
        <taxon>Agaricomycetes</taxon>
        <taxon>Agaricomycetidae</taxon>
        <taxon>Agaricales</taxon>
        <taxon>Agaricineae</taxon>
        <taxon>Agaricaceae</taxon>
        <taxon>Agaricus</taxon>
    </lineage>
</organism>
<gene>
    <name evidence="2" type="ORF">AGABI1DRAFT_134607</name>
</gene>
<proteinExistence type="predicted"/>
<dbReference type="Proteomes" id="UP000008493">
    <property type="component" value="Unassembled WGS sequence"/>
</dbReference>
<dbReference type="RefSeq" id="XP_007335840.1">
    <property type="nucleotide sequence ID" value="XM_007335778.1"/>
</dbReference>
<feature type="region of interest" description="Disordered" evidence="1">
    <location>
        <begin position="51"/>
        <end position="91"/>
    </location>
</feature>
<dbReference type="GeneID" id="18828309"/>
<keyword evidence="3" id="KW-1185">Reference proteome</keyword>
<protein>
    <submittedName>
        <fullName evidence="2">Uncharacterized protein</fullName>
    </submittedName>
</protein>
<dbReference type="HOGENOM" id="CLU_2426509_0_0_1"/>
<dbReference type="AlphaFoldDB" id="K5WE38"/>
<name>K5WE38_AGABU</name>